<name>A0A2R6AAG6_9ARCH</name>
<comment type="caution">
    <text evidence="3">The sequence shown here is derived from an EMBL/GenBank/DDBJ whole genome shotgun (WGS) entry which is preliminary data.</text>
</comment>
<dbReference type="Gene3D" id="3.40.1610.10">
    <property type="entry name" value="CV3147-like domain"/>
    <property type="match status" value="1"/>
</dbReference>
<accession>A0A2R6AAG6</accession>
<dbReference type="AlphaFoldDB" id="A0A2R6AAG6"/>
<dbReference type="InterPro" id="IPR027479">
    <property type="entry name" value="S-Me-THD_N_sf"/>
</dbReference>
<reference evidence="3 4" key="1">
    <citation type="submission" date="2017-04" db="EMBL/GenBank/DDBJ databases">
        <title>Novel microbial lineages endemic to geothermal iron-oxide mats fill important gaps in the evolutionary history of Archaea.</title>
        <authorList>
            <person name="Jay Z.J."/>
            <person name="Beam J.P."/>
            <person name="Dlakic M."/>
            <person name="Rusch D.B."/>
            <person name="Kozubal M.A."/>
            <person name="Inskeep W.P."/>
        </authorList>
    </citation>
    <scope>NUCLEOTIDE SEQUENCE [LARGE SCALE GENOMIC DNA]</scope>
    <source>
        <strain evidence="3">OSP_D</strain>
    </source>
</reference>
<dbReference type="Pfam" id="PF06032">
    <property type="entry name" value="S-Me-THD_N"/>
    <property type="match status" value="1"/>
</dbReference>
<evidence type="ECO:0000313" key="3">
    <source>
        <dbReference type="EMBL" id="PSN83293.1"/>
    </source>
</evidence>
<dbReference type="Gene3D" id="2.40.390.10">
    <property type="entry name" value="CV3147-like"/>
    <property type="match status" value="1"/>
</dbReference>
<feature type="domain" description="S-Me-THD-like C-terminal" evidence="2">
    <location>
        <begin position="167"/>
        <end position="355"/>
    </location>
</feature>
<dbReference type="Proteomes" id="UP000240880">
    <property type="component" value="Unassembled WGS sequence"/>
</dbReference>
<sequence>MKLKIGPQEIEDIALGAAVLGTGGGGDPYIGKLLAIDAVEKNGDVELIDPQKVNDHDFFVCIAAMGAPTVIVEKIPSGSEAVLALKELEKYLNKKVSAIVPIEQGGLNSQIPIAVAAKLNLPMVDCDGMGRAFPEVQMVTFHLYGISATPMVVCDERKNSVLIKACDNLWAERLARAVTVQMGGSAFTASFPMEGFQLKQACIPNSVTLSIKIGKTIREARSKGFNPIESLVKLLSGKIIFRGKIVDVIRRTQAGFTRGEVKLEGLEEHSGRTLVIDFQNENLIAKLNGKIIATVPDLITILDTETGTPITTEGLKYGQRVTVIGIPCNEKWRTKKGLETVGPRYFGYNVEYVPLEQVGDVN</sequence>
<dbReference type="InterPro" id="IPR048350">
    <property type="entry name" value="S-Me-THD-like_C"/>
</dbReference>
<gene>
    <name evidence="3" type="ORF">B9Q01_05265</name>
</gene>
<evidence type="ECO:0000259" key="1">
    <source>
        <dbReference type="Pfam" id="PF06032"/>
    </source>
</evidence>
<evidence type="ECO:0000313" key="4">
    <source>
        <dbReference type="Proteomes" id="UP000240880"/>
    </source>
</evidence>
<proteinExistence type="predicted"/>
<organism evidence="3 4">
    <name type="scientific">Candidatus Marsarchaeota G1 archaeon OSP_D</name>
    <dbReference type="NCBI Taxonomy" id="1978155"/>
    <lineage>
        <taxon>Archaea</taxon>
        <taxon>Candidatus Marsarchaeota</taxon>
        <taxon>Candidatus Marsarchaeota group 1</taxon>
    </lineage>
</organism>
<evidence type="ECO:0008006" key="5">
    <source>
        <dbReference type="Google" id="ProtNLM"/>
    </source>
</evidence>
<dbReference type="InterPro" id="IPR024071">
    <property type="entry name" value="S-Me-THD_C_sf"/>
</dbReference>
<dbReference type="Pfam" id="PF20906">
    <property type="entry name" value="S-Me-THD_C"/>
    <property type="match status" value="1"/>
</dbReference>
<protein>
    <recommendedName>
        <fullName evidence="5">Hydantoinase</fullName>
    </recommendedName>
</protein>
<evidence type="ECO:0000259" key="2">
    <source>
        <dbReference type="Pfam" id="PF20906"/>
    </source>
</evidence>
<dbReference type="InterPro" id="IPR010318">
    <property type="entry name" value="S-Me-THD_N"/>
</dbReference>
<feature type="domain" description="S-Me-THD N-terminal" evidence="1">
    <location>
        <begin position="8"/>
        <end position="164"/>
    </location>
</feature>
<dbReference type="SUPFAM" id="SSF160991">
    <property type="entry name" value="CV3147-like"/>
    <property type="match status" value="1"/>
</dbReference>
<dbReference type="EMBL" id="NEXC01000029">
    <property type="protein sequence ID" value="PSN83293.1"/>
    <property type="molecule type" value="Genomic_DNA"/>
</dbReference>